<evidence type="ECO:0000313" key="6">
    <source>
        <dbReference type="Proteomes" id="UP000800235"/>
    </source>
</evidence>
<dbReference type="PANTHER" id="PTHR47396">
    <property type="entry name" value="TYPE I RESTRICTION ENZYME ECOKI R PROTEIN"/>
    <property type="match status" value="1"/>
</dbReference>
<organism evidence="5 6">
    <name type="scientific">Tothia fuscella</name>
    <dbReference type="NCBI Taxonomy" id="1048955"/>
    <lineage>
        <taxon>Eukaryota</taxon>
        <taxon>Fungi</taxon>
        <taxon>Dikarya</taxon>
        <taxon>Ascomycota</taxon>
        <taxon>Pezizomycotina</taxon>
        <taxon>Dothideomycetes</taxon>
        <taxon>Pleosporomycetidae</taxon>
        <taxon>Venturiales</taxon>
        <taxon>Cylindrosympodiaceae</taxon>
        <taxon>Tothia</taxon>
    </lineage>
</organism>
<protein>
    <submittedName>
        <fullName evidence="5">DEAD/DEAH box helicase-like protein</fullName>
    </submittedName>
</protein>
<reference evidence="5" key="1">
    <citation type="journal article" date="2020" name="Stud. Mycol.">
        <title>101 Dothideomycetes genomes: a test case for predicting lifestyles and emergence of pathogens.</title>
        <authorList>
            <person name="Haridas S."/>
            <person name="Albert R."/>
            <person name="Binder M."/>
            <person name="Bloem J."/>
            <person name="Labutti K."/>
            <person name="Salamov A."/>
            <person name="Andreopoulos B."/>
            <person name="Baker S."/>
            <person name="Barry K."/>
            <person name="Bills G."/>
            <person name="Bluhm B."/>
            <person name="Cannon C."/>
            <person name="Castanera R."/>
            <person name="Culley D."/>
            <person name="Daum C."/>
            <person name="Ezra D."/>
            <person name="Gonzalez J."/>
            <person name="Henrissat B."/>
            <person name="Kuo A."/>
            <person name="Liang C."/>
            <person name="Lipzen A."/>
            <person name="Lutzoni F."/>
            <person name="Magnuson J."/>
            <person name="Mondo S."/>
            <person name="Nolan M."/>
            <person name="Ohm R."/>
            <person name="Pangilinan J."/>
            <person name="Park H.-J."/>
            <person name="Ramirez L."/>
            <person name="Alfaro M."/>
            <person name="Sun H."/>
            <person name="Tritt A."/>
            <person name="Yoshinaga Y."/>
            <person name="Zwiers L.-H."/>
            <person name="Turgeon B."/>
            <person name="Goodwin S."/>
            <person name="Spatafora J."/>
            <person name="Crous P."/>
            <person name="Grigoriev I."/>
        </authorList>
    </citation>
    <scope>NUCLEOTIDE SEQUENCE</scope>
    <source>
        <strain evidence="5">CBS 130266</strain>
    </source>
</reference>
<dbReference type="CDD" id="cd18799">
    <property type="entry name" value="SF2_C_EcoAI-like"/>
    <property type="match status" value="1"/>
</dbReference>
<name>A0A9P4TXP2_9PEZI</name>
<dbReference type="InterPro" id="IPR006935">
    <property type="entry name" value="Helicase/UvrB_N"/>
</dbReference>
<comment type="caution">
    <text evidence="5">The sequence shown here is derived from an EMBL/GenBank/DDBJ whole genome shotgun (WGS) entry which is preliminary data.</text>
</comment>
<dbReference type="Pfam" id="PF04851">
    <property type="entry name" value="ResIII"/>
    <property type="match status" value="1"/>
</dbReference>
<keyword evidence="1 5" id="KW-0378">Hydrolase</keyword>
<dbReference type="Proteomes" id="UP000800235">
    <property type="component" value="Unassembled WGS sequence"/>
</dbReference>
<dbReference type="SUPFAM" id="SSF52540">
    <property type="entry name" value="P-loop containing nucleoside triphosphate hydrolases"/>
    <property type="match status" value="1"/>
</dbReference>
<dbReference type="GO" id="GO:0036121">
    <property type="term" value="F:double-stranded DNA helicase activity"/>
    <property type="evidence" value="ECO:0007669"/>
    <property type="project" value="TreeGrafter"/>
</dbReference>
<evidence type="ECO:0000256" key="2">
    <source>
        <dbReference type="SAM" id="MobiDB-lite"/>
    </source>
</evidence>
<dbReference type="InterPro" id="IPR050742">
    <property type="entry name" value="Helicase_Restrict-Modif_Enz"/>
</dbReference>
<dbReference type="OrthoDB" id="16911at2759"/>
<dbReference type="EMBL" id="MU007047">
    <property type="protein sequence ID" value="KAF2429456.1"/>
    <property type="molecule type" value="Genomic_DNA"/>
</dbReference>
<evidence type="ECO:0000259" key="3">
    <source>
        <dbReference type="PROSITE" id="PS51192"/>
    </source>
</evidence>
<feature type="domain" description="Helicase ATP-binding" evidence="3">
    <location>
        <begin position="60"/>
        <end position="225"/>
    </location>
</feature>
<dbReference type="SMART" id="SM00490">
    <property type="entry name" value="HELICc"/>
    <property type="match status" value="1"/>
</dbReference>
<feature type="region of interest" description="Disordered" evidence="2">
    <location>
        <begin position="617"/>
        <end position="661"/>
    </location>
</feature>
<dbReference type="GO" id="GO:0005524">
    <property type="term" value="F:ATP binding"/>
    <property type="evidence" value="ECO:0007669"/>
    <property type="project" value="InterPro"/>
</dbReference>
<dbReference type="GO" id="GO:0005759">
    <property type="term" value="C:mitochondrial matrix"/>
    <property type="evidence" value="ECO:0007669"/>
    <property type="project" value="TreeGrafter"/>
</dbReference>
<accession>A0A9P4TXP2</accession>
<dbReference type="InterPro" id="IPR027417">
    <property type="entry name" value="P-loop_NTPase"/>
</dbReference>
<dbReference type="InterPro" id="IPR014001">
    <property type="entry name" value="Helicase_ATP-bd"/>
</dbReference>
<dbReference type="Pfam" id="PF00271">
    <property type="entry name" value="Helicase_C"/>
    <property type="match status" value="1"/>
</dbReference>
<evidence type="ECO:0000259" key="4">
    <source>
        <dbReference type="PROSITE" id="PS51194"/>
    </source>
</evidence>
<proteinExistence type="predicted"/>
<dbReference type="GO" id="GO:0016787">
    <property type="term" value="F:hydrolase activity"/>
    <property type="evidence" value="ECO:0007669"/>
    <property type="project" value="InterPro"/>
</dbReference>
<dbReference type="GO" id="GO:0061749">
    <property type="term" value="F:forked DNA-dependent helicase activity"/>
    <property type="evidence" value="ECO:0007669"/>
    <property type="project" value="TreeGrafter"/>
</dbReference>
<dbReference type="GO" id="GO:0032042">
    <property type="term" value="P:mitochondrial DNA metabolic process"/>
    <property type="evidence" value="ECO:0007669"/>
    <property type="project" value="TreeGrafter"/>
</dbReference>
<feature type="compositionally biased region" description="Basic and acidic residues" evidence="2">
    <location>
        <begin position="617"/>
        <end position="630"/>
    </location>
</feature>
<keyword evidence="1 5" id="KW-0547">Nucleotide-binding</keyword>
<dbReference type="PROSITE" id="PS51194">
    <property type="entry name" value="HELICASE_CTER"/>
    <property type="match status" value="1"/>
</dbReference>
<dbReference type="AlphaFoldDB" id="A0A9P4TXP2"/>
<dbReference type="PANTHER" id="PTHR47396:SF1">
    <property type="entry name" value="ATP-DEPENDENT HELICASE IRC3-RELATED"/>
    <property type="match status" value="1"/>
</dbReference>
<evidence type="ECO:0000256" key="1">
    <source>
        <dbReference type="ARBA" id="ARBA00022806"/>
    </source>
</evidence>
<gene>
    <name evidence="5" type="ORF">EJ08DRAFT_279785</name>
</gene>
<evidence type="ECO:0000313" key="5">
    <source>
        <dbReference type="EMBL" id="KAF2429456.1"/>
    </source>
</evidence>
<feature type="domain" description="Helicase C-terminal" evidence="4">
    <location>
        <begin position="284"/>
        <end position="426"/>
    </location>
</feature>
<dbReference type="GO" id="GO:0070125">
    <property type="term" value="P:mitochondrial translational elongation"/>
    <property type="evidence" value="ECO:0007669"/>
    <property type="project" value="TreeGrafter"/>
</dbReference>
<sequence length="661" mass="74580">MLSYRPKLWRVHGIPLICRPAWRYRWVSTAAAVEITPPAVPVAQIRLRPYQEDTIQSLLQFYKIGGRRAAVSLATGSGKTVVFTQLIERLPPQNDIATQTLILAHRKELVEQAYRHCKSSHPSKSVEIEQGQSHASGAADITVASIQSITRNRLEKYDALRFKLIIVDEAHHAVSESYLKILQHFGLRHSGEVTLKSPLLAGFTATLYRNDGMELGSVFDGIVYHKDYIEMIHENWLSSLIFTTVAIKADLSKVKTTGGDFRTAELAEVVNTSENNAAILRAWQERAVMRKSTLVFCVDVRHIIDLAATFRQNGIEARYVTGETRPKVRSETLRAFRNREFPVLLNCGVFTEGTDIPNIDCVLLARPTKSRNLLVQMIGRGTRLFQDKDDCHIIDVVSSLKNGVITTPTLFGLDPDELVKEATPADLSRLAGRRNAEKATAQQFEGSMTFTDYDSIDDLLQDVKGDEHIRALSRNAWVQIGIERYVLTTANQNYIKISKEGERFEVTFTQKMPDHWNKSKSPYMRPRLIATGLDLQHAIRAADEYAPEVFERIFISKGQAWRRNPASEKQLEVLNKSRDKDSQLDPDDLTKGDAIDMITKLKFGARGRYNKMAAERRKNIQEQQTQDKKIGGFKIESSIKPWSSGNRSVPEGRVVASKHGP</sequence>
<dbReference type="Gene3D" id="3.40.50.300">
    <property type="entry name" value="P-loop containing nucleotide triphosphate hydrolases"/>
    <property type="match status" value="2"/>
</dbReference>
<dbReference type="GO" id="GO:0000403">
    <property type="term" value="F:Y-form DNA binding"/>
    <property type="evidence" value="ECO:0007669"/>
    <property type="project" value="TreeGrafter"/>
</dbReference>
<keyword evidence="1 5" id="KW-0067">ATP-binding</keyword>
<keyword evidence="1 5" id="KW-0347">Helicase</keyword>
<dbReference type="PROSITE" id="PS51192">
    <property type="entry name" value="HELICASE_ATP_BIND_1"/>
    <property type="match status" value="1"/>
</dbReference>
<dbReference type="InterPro" id="IPR001650">
    <property type="entry name" value="Helicase_C-like"/>
</dbReference>
<keyword evidence="6" id="KW-1185">Reference proteome</keyword>
<dbReference type="SMART" id="SM00487">
    <property type="entry name" value="DEXDc"/>
    <property type="match status" value="1"/>
</dbReference>